<evidence type="ECO:0000313" key="2">
    <source>
        <dbReference type="Proteomes" id="UP000300879"/>
    </source>
</evidence>
<sequence length="94" mass="10264">MIDGTKNGAPTNFDVSNTKYTKEHQNLGGDEPWFGTIPLVQRGGAGVSWTKLRKTTTNLLIFILHLDVGGDVLGRGFNEIVGADISFSDPYDCY</sequence>
<accession>A0A4P8XH77</accession>
<dbReference type="Proteomes" id="UP000300879">
    <property type="component" value="Chromosome"/>
</dbReference>
<protein>
    <submittedName>
        <fullName evidence="1">Uncharacterized protein</fullName>
    </submittedName>
</protein>
<dbReference type="KEGG" id="palo:E6C60_0938"/>
<gene>
    <name evidence="1" type="ORF">E6C60_0938</name>
</gene>
<organism evidence="1 2">
    <name type="scientific">Paenibacillus algicola</name>
    <dbReference type="NCBI Taxonomy" id="2565926"/>
    <lineage>
        <taxon>Bacteria</taxon>
        <taxon>Bacillati</taxon>
        <taxon>Bacillota</taxon>
        <taxon>Bacilli</taxon>
        <taxon>Bacillales</taxon>
        <taxon>Paenibacillaceae</taxon>
        <taxon>Paenibacillus</taxon>
    </lineage>
</organism>
<dbReference type="OrthoDB" id="9768786at2"/>
<reference evidence="1 2" key="1">
    <citation type="submission" date="2019-05" db="EMBL/GenBank/DDBJ databases">
        <authorList>
            <person name="Chen C."/>
        </authorList>
    </citation>
    <scope>NUCLEOTIDE SEQUENCE [LARGE SCALE GENOMIC DNA]</scope>
    <source>
        <strain evidence="1 2">HB172198</strain>
    </source>
</reference>
<keyword evidence="2" id="KW-1185">Reference proteome</keyword>
<dbReference type="EMBL" id="CP040396">
    <property type="protein sequence ID" value="QCT01658.1"/>
    <property type="molecule type" value="Genomic_DNA"/>
</dbReference>
<name>A0A4P8XH77_9BACL</name>
<evidence type="ECO:0000313" key="1">
    <source>
        <dbReference type="EMBL" id="QCT01658.1"/>
    </source>
</evidence>
<dbReference type="AlphaFoldDB" id="A0A4P8XH77"/>
<proteinExistence type="predicted"/>